<evidence type="ECO:0000313" key="3">
    <source>
        <dbReference type="EMBL" id="SMF91025.1"/>
    </source>
</evidence>
<sequence length="381" mass="42638">MANPPDIMNARKGMAMFIVIGIVTLLIYGLLVYYIGRSIWKWMSPGSSRLLKILYIVVLTVVSTSFISGRFFSNITVLNIIGSYWMAIFYVLIILLPLMHVGLWLLRLTSFRRHYMEKIAGYAVLVLMLALIGYGTFNAYSPAVRSYDINIAKGAGSLEQLDIVMASDMHFGLLSGKDHAERMVKEINALKPDIVLFPGDIIDDDMAAYLRQGIDEILTKIQAPYGVYASLGNHDRFEGEITELISVLENSGMTILYDETLTVDDLTLVGRRDKQDKDRAELSSIMQNADLTKPVILLDHQPNALDEAEQQGVDLVVSGHTHRGQVFPAHLITQALFENDWGYLQKGNLHSVVSSGYGFWGPPIRLGSRSEIVQIHVTFHE</sequence>
<dbReference type="PANTHER" id="PTHR31302">
    <property type="entry name" value="TRANSMEMBRANE PROTEIN WITH METALLOPHOSPHOESTERASE DOMAIN-RELATED"/>
    <property type="match status" value="1"/>
</dbReference>
<feature type="transmembrane region" description="Helical" evidence="1">
    <location>
        <begin position="84"/>
        <end position="107"/>
    </location>
</feature>
<evidence type="ECO:0000256" key="1">
    <source>
        <dbReference type="SAM" id="Phobius"/>
    </source>
</evidence>
<dbReference type="AlphaFoldDB" id="A0A1X7HQQ1"/>
<feature type="transmembrane region" description="Helical" evidence="1">
    <location>
        <begin position="53"/>
        <end position="72"/>
    </location>
</feature>
<dbReference type="Gene3D" id="3.60.21.10">
    <property type="match status" value="1"/>
</dbReference>
<dbReference type="InterPro" id="IPR029052">
    <property type="entry name" value="Metallo-depent_PP-like"/>
</dbReference>
<evidence type="ECO:0000259" key="2">
    <source>
        <dbReference type="Pfam" id="PF00149"/>
    </source>
</evidence>
<protein>
    <recommendedName>
        <fullName evidence="2">Calcineurin-like phosphoesterase domain-containing protein</fullName>
    </recommendedName>
</protein>
<keyword evidence="1" id="KW-1133">Transmembrane helix</keyword>
<gene>
    <name evidence="3" type="ORF">SAMN05661091_5327</name>
</gene>
<dbReference type="SUPFAM" id="SSF56300">
    <property type="entry name" value="Metallo-dependent phosphatases"/>
    <property type="match status" value="1"/>
</dbReference>
<evidence type="ECO:0000313" key="4">
    <source>
        <dbReference type="Proteomes" id="UP000192940"/>
    </source>
</evidence>
<reference evidence="3 4" key="1">
    <citation type="submission" date="2017-04" db="EMBL/GenBank/DDBJ databases">
        <authorList>
            <person name="Afonso C.L."/>
            <person name="Miller P.J."/>
            <person name="Scott M.A."/>
            <person name="Spackman E."/>
            <person name="Goraichik I."/>
            <person name="Dimitrov K.M."/>
            <person name="Suarez D.L."/>
            <person name="Swayne D.E."/>
        </authorList>
    </citation>
    <scope>NUCLEOTIDE SEQUENCE [LARGE SCALE GENOMIC DNA]</scope>
    <source>
        <strain evidence="3 4">N3/975</strain>
    </source>
</reference>
<feature type="transmembrane region" description="Helical" evidence="1">
    <location>
        <begin position="14"/>
        <end position="33"/>
    </location>
</feature>
<proteinExistence type="predicted"/>
<dbReference type="EMBL" id="LT840184">
    <property type="protein sequence ID" value="SMF91025.1"/>
    <property type="molecule type" value="Genomic_DNA"/>
</dbReference>
<keyword evidence="1" id="KW-0812">Transmembrane</keyword>
<keyword evidence="1" id="KW-0472">Membrane</keyword>
<dbReference type="InterPro" id="IPR051158">
    <property type="entry name" value="Metallophosphoesterase_sf"/>
</dbReference>
<accession>A0A1X7HQQ1</accession>
<dbReference type="GO" id="GO:0016787">
    <property type="term" value="F:hydrolase activity"/>
    <property type="evidence" value="ECO:0007669"/>
    <property type="project" value="InterPro"/>
</dbReference>
<dbReference type="STRING" id="1313296.SAMN05661091_5327"/>
<dbReference type="PANTHER" id="PTHR31302:SF0">
    <property type="entry name" value="TRANSMEMBRANE PROTEIN WITH METALLOPHOSPHOESTERASE DOMAIN"/>
    <property type="match status" value="1"/>
</dbReference>
<feature type="domain" description="Calcineurin-like phosphoesterase" evidence="2">
    <location>
        <begin position="163"/>
        <end position="323"/>
    </location>
</feature>
<dbReference type="Proteomes" id="UP000192940">
    <property type="component" value="Chromosome I"/>
</dbReference>
<feature type="transmembrane region" description="Helical" evidence="1">
    <location>
        <begin position="119"/>
        <end position="137"/>
    </location>
</feature>
<dbReference type="CDD" id="cd07385">
    <property type="entry name" value="MPP_YkuE_C"/>
    <property type="match status" value="1"/>
</dbReference>
<keyword evidence="4" id="KW-1185">Reference proteome</keyword>
<dbReference type="InterPro" id="IPR004843">
    <property type="entry name" value="Calcineurin-like_PHP"/>
</dbReference>
<name>A0A1X7HQQ1_9BACL</name>
<organism evidence="3 4">
    <name type="scientific">Paenibacillus uliginis N3/975</name>
    <dbReference type="NCBI Taxonomy" id="1313296"/>
    <lineage>
        <taxon>Bacteria</taxon>
        <taxon>Bacillati</taxon>
        <taxon>Bacillota</taxon>
        <taxon>Bacilli</taxon>
        <taxon>Bacillales</taxon>
        <taxon>Paenibacillaceae</taxon>
        <taxon>Paenibacillus</taxon>
    </lineage>
</organism>
<dbReference type="Pfam" id="PF00149">
    <property type="entry name" value="Metallophos"/>
    <property type="match status" value="1"/>
</dbReference>